<dbReference type="GO" id="GO:0043107">
    <property type="term" value="P:type IV pilus-dependent motility"/>
    <property type="evidence" value="ECO:0007669"/>
    <property type="project" value="InterPro"/>
</dbReference>
<sequence>MQQNGSEEPRNEEYSEKMKNKNKESLGAKIGKKTAPIFEKIGDLSMVQRILVCLITIVLVIGGYVYFIYMPKQERMEKLENKLASLKRTLVTYRQKAATLEKYEKKMADAQARFNLAMKALPDKKEIPSLLTGISSSGSDAGLEFLLFQPKGQVDKEFYAEIPVSIKVQGGYHEIAAFFDQVARLYRIVNIDNITMTSQNKSDDLEASCNAVTYMFVEKKEDDKNKKKKKK</sequence>
<dbReference type="Pfam" id="PF04350">
    <property type="entry name" value="PilO"/>
    <property type="match status" value="1"/>
</dbReference>
<gene>
    <name evidence="4" type="primary">pilO</name>
    <name evidence="4" type="ordered locus">HRM2_11010</name>
</gene>
<dbReference type="EMBL" id="CP001087">
    <property type="protein sequence ID" value="ACN14213.1"/>
    <property type="molecule type" value="Genomic_DNA"/>
</dbReference>
<keyword evidence="5" id="KW-1185">Reference proteome</keyword>
<keyword evidence="3" id="KW-0812">Transmembrane</keyword>
<feature type="compositionally biased region" description="Basic and acidic residues" evidence="2">
    <location>
        <begin position="7"/>
        <end position="21"/>
    </location>
</feature>
<dbReference type="GO" id="GO:0043683">
    <property type="term" value="P:type IV pilus assembly"/>
    <property type="evidence" value="ECO:0007669"/>
    <property type="project" value="InterPro"/>
</dbReference>
<evidence type="ECO:0000256" key="3">
    <source>
        <dbReference type="SAM" id="Phobius"/>
    </source>
</evidence>
<name>C0QLC7_DESAH</name>
<keyword evidence="3" id="KW-0472">Membrane</keyword>
<dbReference type="PANTHER" id="PTHR39555:SF1">
    <property type="entry name" value="TYPE IV PILUS INNER MEMBRANE COMPONENT PILO"/>
    <property type="match status" value="1"/>
</dbReference>
<dbReference type="KEGG" id="dat:HRM2_11010"/>
<keyword evidence="3" id="KW-1133">Transmembrane helix</keyword>
<dbReference type="HOGENOM" id="CLU_102444_1_0_7"/>
<feature type="region of interest" description="Disordered" evidence="2">
    <location>
        <begin position="1"/>
        <end position="21"/>
    </location>
</feature>
<dbReference type="STRING" id="177437.HRM2_11010"/>
<dbReference type="InterPro" id="IPR007445">
    <property type="entry name" value="PilO"/>
</dbReference>
<organism evidence="4 5">
    <name type="scientific">Desulforapulum autotrophicum (strain ATCC 43914 / DSM 3382 / VKM B-1955 / HRM2)</name>
    <name type="common">Desulfobacterium autotrophicum</name>
    <dbReference type="NCBI Taxonomy" id="177437"/>
    <lineage>
        <taxon>Bacteria</taxon>
        <taxon>Pseudomonadati</taxon>
        <taxon>Thermodesulfobacteriota</taxon>
        <taxon>Desulfobacteria</taxon>
        <taxon>Desulfobacterales</taxon>
        <taxon>Desulfobacteraceae</taxon>
        <taxon>Desulforapulum</taxon>
    </lineage>
</organism>
<dbReference type="PANTHER" id="PTHR39555">
    <property type="entry name" value="FIMBRIAL ASSEMBLY PROTEIN PILO-LIKE PROTEIN-RELATED"/>
    <property type="match status" value="1"/>
</dbReference>
<reference evidence="4 5" key="1">
    <citation type="journal article" date="2009" name="Environ. Microbiol.">
        <title>Genome sequence of Desulfobacterium autotrophicum HRM2, a marine sulfate reducer oxidizing organic carbon completely to carbon dioxide.</title>
        <authorList>
            <person name="Strittmatter A.W."/>
            <person name="Liesegang H."/>
            <person name="Rabus R."/>
            <person name="Decker I."/>
            <person name="Amann J."/>
            <person name="Andres S."/>
            <person name="Henne A."/>
            <person name="Fricke W.F."/>
            <person name="Martinez-Arias R."/>
            <person name="Bartels D."/>
            <person name="Goesmann A."/>
            <person name="Krause L."/>
            <person name="Puehler A."/>
            <person name="Klenk H.P."/>
            <person name="Richter M."/>
            <person name="Schuler M."/>
            <person name="Gloeckner F.O."/>
            <person name="Meyerdierks A."/>
            <person name="Gottschalk G."/>
            <person name="Amann R."/>
        </authorList>
    </citation>
    <scope>NUCLEOTIDE SEQUENCE [LARGE SCALE GENOMIC DNA]</scope>
    <source>
        <strain evidence="5">ATCC 43914 / DSM 3382 / HRM2</strain>
    </source>
</reference>
<evidence type="ECO:0000313" key="4">
    <source>
        <dbReference type="EMBL" id="ACN14213.1"/>
    </source>
</evidence>
<keyword evidence="1" id="KW-0175">Coiled coil</keyword>
<dbReference type="AlphaFoldDB" id="C0QLC7"/>
<dbReference type="InterPro" id="IPR014717">
    <property type="entry name" value="Transl_elong_EF1B/ribsomal_bS6"/>
</dbReference>
<feature type="coiled-coil region" evidence="1">
    <location>
        <begin position="69"/>
        <end position="120"/>
    </location>
</feature>
<dbReference type="eggNOG" id="COG3167">
    <property type="taxonomic scope" value="Bacteria"/>
</dbReference>
<accession>C0QLC7</accession>
<dbReference type="Gene3D" id="3.30.70.60">
    <property type="match status" value="1"/>
</dbReference>
<evidence type="ECO:0000256" key="1">
    <source>
        <dbReference type="SAM" id="Coils"/>
    </source>
</evidence>
<proteinExistence type="predicted"/>
<feature type="transmembrane region" description="Helical" evidence="3">
    <location>
        <begin position="46"/>
        <end position="69"/>
    </location>
</feature>
<dbReference type="Proteomes" id="UP000000442">
    <property type="component" value="Chromosome"/>
</dbReference>
<evidence type="ECO:0000313" key="5">
    <source>
        <dbReference type="Proteomes" id="UP000000442"/>
    </source>
</evidence>
<evidence type="ECO:0000256" key="2">
    <source>
        <dbReference type="SAM" id="MobiDB-lite"/>
    </source>
</evidence>
<protein>
    <submittedName>
        <fullName evidence="4">PilO</fullName>
    </submittedName>
</protein>